<feature type="domain" description="UPF0758" evidence="1">
    <location>
        <begin position="10"/>
        <end position="87"/>
    </location>
</feature>
<gene>
    <name evidence="2" type="ORF">DRW42_13090</name>
</gene>
<proteinExistence type="predicted"/>
<dbReference type="InterPro" id="IPR046778">
    <property type="entry name" value="UPF0758_N"/>
</dbReference>
<keyword evidence="3" id="KW-1185">Reference proteome</keyword>
<organism evidence="2 3">
    <name type="scientific">Pedobacter miscanthi</name>
    <dbReference type="NCBI Taxonomy" id="2259170"/>
    <lineage>
        <taxon>Bacteria</taxon>
        <taxon>Pseudomonadati</taxon>
        <taxon>Bacteroidota</taxon>
        <taxon>Sphingobacteriia</taxon>
        <taxon>Sphingobacteriales</taxon>
        <taxon>Sphingobacteriaceae</taxon>
        <taxon>Pedobacter</taxon>
    </lineage>
</organism>
<sequence>MNQQKQVRRIKAMEVELRSREKMLGNGLAAMTDTELLAMLIGSGTPNESAIDLAYRILGSVEGNLLQLSLLGFPGLCRFAGMGIAKSSSVMAAMELGRRLGRC</sequence>
<name>A0A366KZP5_9SPHI</name>
<dbReference type="Proteomes" id="UP000252081">
    <property type="component" value="Unassembled WGS sequence"/>
</dbReference>
<dbReference type="Pfam" id="PF20582">
    <property type="entry name" value="UPF0758_N"/>
    <property type="match status" value="1"/>
</dbReference>
<dbReference type="AlphaFoldDB" id="A0A366KZP5"/>
<evidence type="ECO:0000313" key="2">
    <source>
        <dbReference type="EMBL" id="RBQ06713.1"/>
    </source>
</evidence>
<dbReference type="PANTHER" id="PTHR30471">
    <property type="entry name" value="DNA REPAIR PROTEIN RADC"/>
    <property type="match status" value="1"/>
</dbReference>
<accession>A0A366KZP5</accession>
<dbReference type="EMBL" id="QNQU01000010">
    <property type="protein sequence ID" value="RBQ06713.1"/>
    <property type="molecule type" value="Genomic_DNA"/>
</dbReference>
<reference evidence="2 3" key="1">
    <citation type="submission" date="2018-07" db="EMBL/GenBank/DDBJ databases">
        <title>A draft genome of a endophytic bacteria, a new species of Pedobacter.</title>
        <authorList>
            <person name="Zhang Z.D."/>
            <person name="Chen Z.J."/>
        </authorList>
    </citation>
    <scope>NUCLEOTIDE SEQUENCE [LARGE SCALE GENOMIC DNA]</scope>
    <source>
        <strain evidence="2 3">RS10</strain>
    </source>
</reference>
<protein>
    <recommendedName>
        <fullName evidence="1">UPF0758 domain-containing protein</fullName>
    </recommendedName>
</protein>
<dbReference type="PANTHER" id="PTHR30471:SF3">
    <property type="entry name" value="UPF0758 PROTEIN YEES-RELATED"/>
    <property type="match status" value="1"/>
</dbReference>
<comment type="caution">
    <text evidence="2">The sequence shown here is derived from an EMBL/GenBank/DDBJ whole genome shotgun (WGS) entry which is preliminary data.</text>
</comment>
<evidence type="ECO:0000313" key="3">
    <source>
        <dbReference type="Proteomes" id="UP000252081"/>
    </source>
</evidence>
<dbReference type="InterPro" id="IPR001405">
    <property type="entry name" value="UPF0758"/>
</dbReference>
<dbReference type="OrthoDB" id="798376at2"/>
<dbReference type="RefSeq" id="WP_113949276.1">
    <property type="nucleotide sequence ID" value="NZ_QNQU01000010.1"/>
</dbReference>
<evidence type="ECO:0000259" key="1">
    <source>
        <dbReference type="Pfam" id="PF20582"/>
    </source>
</evidence>